<dbReference type="EMBL" id="GGMS01008514">
    <property type="protein sequence ID" value="MBY77717.1"/>
    <property type="molecule type" value="Transcribed_RNA"/>
</dbReference>
<organism evidence="1">
    <name type="scientific">Sipha flava</name>
    <name type="common">yellow sugarcane aphid</name>
    <dbReference type="NCBI Taxonomy" id="143950"/>
    <lineage>
        <taxon>Eukaryota</taxon>
        <taxon>Metazoa</taxon>
        <taxon>Ecdysozoa</taxon>
        <taxon>Arthropoda</taxon>
        <taxon>Hexapoda</taxon>
        <taxon>Insecta</taxon>
        <taxon>Pterygota</taxon>
        <taxon>Neoptera</taxon>
        <taxon>Paraneoptera</taxon>
        <taxon>Hemiptera</taxon>
        <taxon>Sternorrhyncha</taxon>
        <taxon>Aphidomorpha</taxon>
        <taxon>Aphidoidea</taxon>
        <taxon>Aphididae</taxon>
        <taxon>Sipha</taxon>
    </lineage>
</organism>
<sequence>MKANSTTVMCVCGYFHAKIPLHHITRSQHWKLTAFVRYTNTCSAISEFVLEKNLFARGMPEHIIPKWRFVDGLHTAKSLKTIIQINALAPVQYTFLYRNSCRPTNC</sequence>
<dbReference type="AlphaFoldDB" id="A0A2S2QJ10"/>
<evidence type="ECO:0000313" key="1">
    <source>
        <dbReference type="EMBL" id="MBY77717.1"/>
    </source>
</evidence>
<reference evidence="1" key="1">
    <citation type="submission" date="2018-04" db="EMBL/GenBank/DDBJ databases">
        <title>Transcriptome assembly of Sipha flava.</title>
        <authorList>
            <person name="Scully E.D."/>
            <person name="Geib S.M."/>
            <person name="Palmer N.A."/>
            <person name="Koch K."/>
            <person name="Bradshaw J."/>
            <person name="Heng-Moss T."/>
            <person name="Sarath G."/>
        </authorList>
    </citation>
    <scope>NUCLEOTIDE SEQUENCE</scope>
</reference>
<gene>
    <name evidence="1" type="ORF">g.807</name>
</gene>
<accession>A0A2S2QJ10</accession>
<proteinExistence type="predicted"/>
<protein>
    <submittedName>
        <fullName evidence="1">Uncharacterized protein</fullName>
    </submittedName>
</protein>
<name>A0A2S2QJ10_9HEMI</name>